<reference evidence="8" key="1">
    <citation type="journal article" date="2019" name="Int. J. Syst. Evol. Microbiol.">
        <title>The Global Catalogue of Microorganisms (GCM) 10K type strain sequencing project: providing services to taxonomists for standard genome sequencing and annotation.</title>
        <authorList>
            <consortium name="The Broad Institute Genomics Platform"/>
            <consortium name="The Broad Institute Genome Sequencing Center for Infectious Disease"/>
            <person name="Wu L."/>
            <person name="Ma J."/>
        </authorList>
    </citation>
    <scope>NUCLEOTIDE SEQUENCE [LARGE SCALE GENOMIC DNA]</scope>
    <source>
        <strain evidence="8">KCTC 13193</strain>
    </source>
</reference>
<comment type="subcellular location">
    <subcellularLocation>
        <location evidence="6">Cytoplasm</location>
    </subcellularLocation>
    <text evidence="6">Membrane-associated.</text>
</comment>
<feature type="binding site" evidence="6">
    <location>
        <begin position="16"/>
        <end position="18"/>
    </location>
    <ligand>
        <name>ATP</name>
        <dbReference type="ChEBI" id="CHEBI:30616"/>
    </ligand>
</feature>
<proteinExistence type="inferred from homology"/>
<evidence type="ECO:0000256" key="6">
    <source>
        <dbReference type="HAMAP-Rule" id="MF_02207"/>
    </source>
</evidence>
<evidence type="ECO:0000256" key="5">
    <source>
        <dbReference type="ARBA" id="ARBA00023458"/>
    </source>
</evidence>
<organism evidence="7 8">
    <name type="scientific">Virgibacillus sediminis</name>
    <dbReference type="NCBI Taxonomy" id="202260"/>
    <lineage>
        <taxon>Bacteria</taxon>
        <taxon>Bacillati</taxon>
        <taxon>Bacillota</taxon>
        <taxon>Bacilli</taxon>
        <taxon>Bacillales</taxon>
        <taxon>Bacillaceae</taxon>
        <taxon>Virgibacillus</taxon>
    </lineage>
</organism>
<evidence type="ECO:0000256" key="3">
    <source>
        <dbReference type="ARBA" id="ARBA00022840"/>
    </source>
</evidence>
<dbReference type="HAMAP" id="MF_02207">
    <property type="entry name" value="MreB"/>
    <property type="match status" value="1"/>
</dbReference>
<evidence type="ECO:0000256" key="4">
    <source>
        <dbReference type="ARBA" id="ARBA00022960"/>
    </source>
</evidence>
<comment type="subunit">
    <text evidence="6">Forms polymers.</text>
</comment>
<keyword evidence="2 6" id="KW-0547">Nucleotide-binding</keyword>
<feature type="binding site" evidence="6">
    <location>
        <begin position="210"/>
        <end position="213"/>
    </location>
    <ligand>
        <name>ATP</name>
        <dbReference type="ChEBI" id="CHEBI:30616"/>
    </ligand>
</feature>
<dbReference type="NCBIfam" id="TIGR00904">
    <property type="entry name" value="mreB"/>
    <property type="match status" value="1"/>
</dbReference>
<keyword evidence="3 6" id="KW-0067">ATP-binding</keyword>
<dbReference type="NCBIfam" id="NF010539">
    <property type="entry name" value="PRK13927.1"/>
    <property type="match status" value="1"/>
</dbReference>
<keyword evidence="1 6" id="KW-0963">Cytoplasm</keyword>
<dbReference type="InterPro" id="IPR004753">
    <property type="entry name" value="MreB"/>
</dbReference>
<sequence length="345" mass="36634">MGRFSLSQDLGIDLGTANTLVFVKGKGVVVREPTVVARNTYTGEIEAVGESARNMIGRTPGNITVIRPMKDGVIADYDTTAAMMKYYIKKAMQNRSFFAKKPNVMICVPSGITMVEERAVLDATKQAGAKDAFPIAEPFAAAIGAGLPVWEPTGSMIVDIGGGTTEVAVISLGGVVTSQSIRTAGDGMDEAIIHYIRKQYSLMIGERSAESIKMDIGAAVLKEPVETDIRGRDLLTGLPKTITITGEEILGAIQDTVDAIVATVKNTLEKTPPELAADIIDRGIVLSGGGALLKGLDQVISDETKMPVFVTENPLDSVALGTGKSLEYIQHFRAHPNVSSRPSID</sequence>
<comment type="caution">
    <text evidence="7">The sequence shown here is derived from an EMBL/GenBank/DDBJ whole genome shotgun (WGS) entry which is preliminary data.</text>
</comment>
<dbReference type="EMBL" id="JBHRRZ010000015">
    <property type="protein sequence ID" value="MFC2948485.1"/>
    <property type="molecule type" value="Genomic_DNA"/>
</dbReference>
<evidence type="ECO:0000256" key="1">
    <source>
        <dbReference type="ARBA" id="ARBA00022490"/>
    </source>
</evidence>
<gene>
    <name evidence="6" type="primary">mreB</name>
    <name evidence="7" type="ORF">ACFODW_09040</name>
</gene>
<dbReference type="InterPro" id="IPR043129">
    <property type="entry name" value="ATPase_NBD"/>
</dbReference>
<evidence type="ECO:0000256" key="2">
    <source>
        <dbReference type="ARBA" id="ARBA00022741"/>
    </source>
</evidence>
<dbReference type="CDD" id="cd10225">
    <property type="entry name" value="ASKHA_NBD_MreB-like"/>
    <property type="match status" value="1"/>
</dbReference>
<comment type="function">
    <text evidence="6">Forms membrane-associated dynamic filaments that are essential for cell shape determination. Acts by regulating cell wall synthesis and cell elongation, and thus cell shape. A feedback loop between cell geometry and MreB localization may maintain elongated cell shape by targeting cell wall growth to regions of negative cell wall curvature.</text>
</comment>
<dbReference type="Pfam" id="PF06723">
    <property type="entry name" value="MreB_Mbl"/>
    <property type="match status" value="1"/>
</dbReference>
<dbReference type="PRINTS" id="PR01652">
    <property type="entry name" value="SHAPEPROTEIN"/>
</dbReference>
<dbReference type="InterPro" id="IPR056546">
    <property type="entry name" value="MreB_MamK-like"/>
</dbReference>
<feature type="binding site" evidence="6">
    <location>
        <begin position="289"/>
        <end position="292"/>
    </location>
    <ligand>
        <name>ATP</name>
        <dbReference type="ChEBI" id="CHEBI:30616"/>
    </ligand>
</feature>
<keyword evidence="4 6" id="KW-0133">Cell shape</keyword>
<feature type="binding site" evidence="6">
    <location>
        <begin position="162"/>
        <end position="164"/>
    </location>
    <ligand>
        <name>ATP</name>
        <dbReference type="ChEBI" id="CHEBI:30616"/>
    </ligand>
</feature>
<accession>A0ABV7A6T4</accession>
<evidence type="ECO:0000313" key="7">
    <source>
        <dbReference type="EMBL" id="MFC2948485.1"/>
    </source>
</evidence>
<comment type="similarity">
    <text evidence="5 6">Belongs to the FtsA/MreB family.</text>
</comment>
<dbReference type="PANTHER" id="PTHR42749:SF1">
    <property type="entry name" value="CELL SHAPE-DETERMINING PROTEIN MREB"/>
    <property type="match status" value="1"/>
</dbReference>
<dbReference type="Gene3D" id="3.30.420.40">
    <property type="match status" value="3"/>
</dbReference>
<evidence type="ECO:0000313" key="8">
    <source>
        <dbReference type="Proteomes" id="UP001595387"/>
    </source>
</evidence>
<protein>
    <recommendedName>
        <fullName evidence="6">Cell shape-determining protein MreB</fullName>
    </recommendedName>
</protein>
<dbReference type="PANTHER" id="PTHR42749">
    <property type="entry name" value="CELL SHAPE-DETERMINING PROTEIN MREB"/>
    <property type="match status" value="1"/>
</dbReference>
<name>A0ABV7A6T4_9BACI</name>
<keyword evidence="8" id="KW-1185">Reference proteome</keyword>
<dbReference type="RefSeq" id="WP_390305526.1">
    <property type="nucleotide sequence ID" value="NZ_JBHRRZ010000015.1"/>
</dbReference>
<dbReference type="Proteomes" id="UP001595387">
    <property type="component" value="Unassembled WGS sequence"/>
</dbReference>
<dbReference type="SUPFAM" id="SSF53067">
    <property type="entry name" value="Actin-like ATPase domain"/>
    <property type="match status" value="2"/>
</dbReference>